<accession>A0A250J5M3</accession>
<dbReference type="PROSITE" id="PS51257">
    <property type="entry name" value="PROKAR_LIPOPROTEIN"/>
    <property type="match status" value="1"/>
</dbReference>
<gene>
    <name evidence="1" type="ORF">CYFUS_004670</name>
</gene>
<protein>
    <submittedName>
        <fullName evidence="1">Lipoprotein</fullName>
    </submittedName>
</protein>
<organism evidence="1 2">
    <name type="scientific">Cystobacter fuscus</name>
    <dbReference type="NCBI Taxonomy" id="43"/>
    <lineage>
        <taxon>Bacteria</taxon>
        <taxon>Pseudomonadati</taxon>
        <taxon>Myxococcota</taxon>
        <taxon>Myxococcia</taxon>
        <taxon>Myxococcales</taxon>
        <taxon>Cystobacterineae</taxon>
        <taxon>Archangiaceae</taxon>
        <taxon>Cystobacter</taxon>
    </lineage>
</organism>
<evidence type="ECO:0000313" key="1">
    <source>
        <dbReference type="EMBL" id="ATB39229.1"/>
    </source>
</evidence>
<name>A0A250J5M3_9BACT</name>
<dbReference type="KEGG" id="cfus:CYFUS_004670"/>
<dbReference type="Proteomes" id="UP000217257">
    <property type="component" value="Chromosome"/>
</dbReference>
<proteinExistence type="predicted"/>
<dbReference type="EMBL" id="CP022098">
    <property type="protein sequence ID" value="ATB39229.1"/>
    <property type="molecule type" value="Genomic_DNA"/>
</dbReference>
<sequence>MRAAGGWWRRGWRGAVWVCGLGLGCASGPGAVQSPTVDRAREMLRTGRARGGNLVLRCEPGDADVYLDGVAQGFCSDFGDAQGGLHVGEGLHRVDVKKDGYWPYTTYYEPGRARAALTIQLRERAPGGGQSP</sequence>
<evidence type="ECO:0000313" key="2">
    <source>
        <dbReference type="Proteomes" id="UP000217257"/>
    </source>
</evidence>
<reference evidence="1 2" key="1">
    <citation type="submission" date="2017-06" db="EMBL/GenBank/DDBJ databases">
        <title>Sequencing and comparative analysis of myxobacterial genomes.</title>
        <authorList>
            <person name="Rupp O."/>
            <person name="Goesmann A."/>
            <person name="Sogaard-Andersen L."/>
        </authorList>
    </citation>
    <scope>NUCLEOTIDE SEQUENCE [LARGE SCALE GENOMIC DNA]</scope>
    <source>
        <strain evidence="1 2">DSM 52655</strain>
    </source>
</reference>
<dbReference type="AlphaFoldDB" id="A0A250J5M3"/>
<keyword evidence="1" id="KW-0449">Lipoprotein</keyword>